<feature type="region of interest" description="Disordered" evidence="7">
    <location>
        <begin position="23"/>
        <end position="63"/>
    </location>
</feature>
<dbReference type="InterPro" id="IPR020846">
    <property type="entry name" value="MFS_dom"/>
</dbReference>
<dbReference type="AlphaFoldDB" id="A0AB38M955"/>
<evidence type="ECO:0000313" key="10">
    <source>
        <dbReference type="EMBL" id="THY78457.1"/>
    </source>
</evidence>
<dbReference type="PANTHER" id="PTHR23511:SF5">
    <property type="entry name" value="MAJOR FACILITATOR-TYPE TRANSPORTER HXNZ-RELATED"/>
    <property type="match status" value="1"/>
</dbReference>
<feature type="transmembrane region" description="Helical" evidence="8">
    <location>
        <begin position="214"/>
        <end position="238"/>
    </location>
</feature>
<dbReference type="PROSITE" id="PS50850">
    <property type="entry name" value="MFS"/>
    <property type="match status" value="1"/>
</dbReference>
<evidence type="ECO:0000256" key="5">
    <source>
        <dbReference type="ARBA" id="ARBA00022989"/>
    </source>
</evidence>
<dbReference type="FunFam" id="1.20.1250.20:FF:000171">
    <property type="entry name" value="MFS general substrate transporter"/>
    <property type="match status" value="1"/>
</dbReference>
<dbReference type="Gene3D" id="1.20.1250.20">
    <property type="entry name" value="MFS general substrate transporter like domains"/>
    <property type="match status" value="1"/>
</dbReference>
<dbReference type="GO" id="GO:0022857">
    <property type="term" value="F:transmembrane transporter activity"/>
    <property type="evidence" value="ECO:0007669"/>
    <property type="project" value="InterPro"/>
</dbReference>
<evidence type="ECO:0000256" key="3">
    <source>
        <dbReference type="ARBA" id="ARBA00022448"/>
    </source>
</evidence>
<keyword evidence="6 8" id="KW-0472">Membrane</keyword>
<dbReference type="SUPFAM" id="SSF103473">
    <property type="entry name" value="MFS general substrate transporter"/>
    <property type="match status" value="1"/>
</dbReference>
<feature type="transmembrane region" description="Helical" evidence="8">
    <location>
        <begin position="571"/>
        <end position="590"/>
    </location>
</feature>
<evidence type="ECO:0000256" key="4">
    <source>
        <dbReference type="ARBA" id="ARBA00022692"/>
    </source>
</evidence>
<feature type="transmembrane region" description="Helical" evidence="8">
    <location>
        <begin position="482"/>
        <end position="501"/>
    </location>
</feature>
<evidence type="ECO:0000256" key="6">
    <source>
        <dbReference type="ARBA" id="ARBA00023136"/>
    </source>
</evidence>
<keyword evidence="3" id="KW-0813">Transport</keyword>
<comment type="caution">
    <text evidence="10">The sequence shown here is derived from an EMBL/GenBank/DDBJ whole genome shotgun (WGS) entry which is preliminary data.</text>
</comment>
<name>A0AB38M955_AURPU</name>
<gene>
    <name evidence="10" type="ORF">D6C94_01377</name>
</gene>
<evidence type="ECO:0000256" key="8">
    <source>
        <dbReference type="SAM" id="Phobius"/>
    </source>
</evidence>
<dbReference type="Proteomes" id="UP000305064">
    <property type="component" value="Unassembled WGS sequence"/>
</dbReference>
<dbReference type="GO" id="GO:0016020">
    <property type="term" value="C:membrane"/>
    <property type="evidence" value="ECO:0007669"/>
    <property type="project" value="UniProtKB-SubCell"/>
</dbReference>
<dbReference type="EMBL" id="QZBJ01000006">
    <property type="protein sequence ID" value="THY78457.1"/>
    <property type="molecule type" value="Genomic_DNA"/>
</dbReference>
<evidence type="ECO:0000256" key="7">
    <source>
        <dbReference type="SAM" id="MobiDB-lite"/>
    </source>
</evidence>
<comment type="subcellular location">
    <subcellularLocation>
        <location evidence="1">Membrane</location>
        <topology evidence="1">Multi-pass membrane protein</topology>
    </subcellularLocation>
</comment>
<evidence type="ECO:0000259" key="9">
    <source>
        <dbReference type="PROSITE" id="PS50850"/>
    </source>
</evidence>
<sequence>MDYLKRTFMGKDERDFHHAVVPLPSERRQSNQIKAEDNQTDVKSDDSTSSLGEKSSQSQTLGKSATTLESLRAEVDSDVAVEGHNTAYDRTYNWCWGIYSAFGVLSDAFLHASHECKSKVINKAIQDMGMGSYQWKLFTLCGFGWMADNLWLQGVALTLDPIAAEFGVDSNRVRYTTLALFTGLCIGASFWGIISDIIGRRYAFNMTLFLAGSFGLAAGGANSWIAVCALYACIGLGVGGNLPVDGALFLEFLPGESNYLLTLLSIWWPVGQLISSLLAWAYIPNFSCAADAAVCTKADNWGWRYFILTLGAITFLMFIFRFFLFDLFESPKFLLSRGRQAEAVRVVQGIAAANKTTTWLTEDILNQIGGDPDVTEDHKLSTLDIVKRAAGKFSTQRIGPLFHGWKLASTTVLIWFAWTTIGMGYPLFNAFLPQYLANNGGGGSNSVSTTYRNYAITSIVGVPGSFLGCYTVNLKYIGRKGTMAGATAISGMFLFLFTTSTNSGTQLAFSSLEAFFQNIMYGVLYAYTPEVFPAPNRGTGTGISSFFNRLAGLCAPIVAVNAASANPNAPIYASGGLFFAAFVAICLLPIETRGKQTL</sequence>
<dbReference type="Pfam" id="PF07690">
    <property type="entry name" value="MFS_1"/>
    <property type="match status" value="1"/>
</dbReference>
<feature type="compositionally biased region" description="Polar residues" evidence="7">
    <location>
        <begin position="47"/>
        <end position="63"/>
    </location>
</feature>
<organism evidence="10 11">
    <name type="scientific">Aureobasidium pullulans</name>
    <name type="common">Black yeast</name>
    <name type="synonym">Pullularia pullulans</name>
    <dbReference type="NCBI Taxonomy" id="5580"/>
    <lineage>
        <taxon>Eukaryota</taxon>
        <taxon>Fungi</taxon>
        <taxon>Dikarya</taxon>
        <taxon>Ascomycota</taxon>
        <taxon>Pezizomycotina</taxon>
        <taxon>Dothideomycetes</taxon>
        <taxon>Dothideomycetidae</taxon>
        <taxon>Dothideales</taxon>
        <taxon>Saccotheciaceae</taxon>
        <taxon>Aureobasidium</taxon>
    </lineage>
</organism>
<feature type="transmembrane region" description="Helical" evidence="8">
    <location>
        <begin position="507"/>
        <end position="526"/>
    </location>
</feature>
<keyword evidence="10" id="KW-0762">Sugar transport</keyword>
<dbReference type="InterPro" id="IPR036259">
    <property type="entry name" value="MFS_trans_sf"/>
</dbReference>
<keyword evidence="5 8" id="KW-1133">Transmembrane helix</keyword>
<comment type="similarity">
    <text evidence="2">Belongs to the major facilitator superfamily.</text>
</comment>
<evidence type="ECO:0000256" key="2">
    <source>
        <dbReference type="ARBA" id="ARBA00008335"/>
    </source>
</evidence>
<feature type="domain" description="Major facilitator superfamily (MFS) profile" evidence="9">
    <location>
        <begin position="137"/>
        <end position="593"/>
    </location>
</feature>
<feature type="transmembrane region" description="Helical" evidence="8">
    <location>
        <begin position="451"/>
        <end position="470"/>
    </location>
</feature>
<proteinExistence type="inferred from homology"/>
<evidence type="ECO:0000256" key="1">
    <source>
        <dbReference type="ARBA" id="ARBA00004141"/>
    </source>
</evidence>
<dbReference type="InterPro" id="IPR011701">
    <property type="entry name" value="MFS"/>
</dbReference>
<dbReference type="CDD" id="cd17316">
    <property type="entry name" value="MFS_SV2_like"/>
    <property type="match status" value="1"/>
</dbReference>
<feature type="transmembrane region" description="Helical" evidence="8">
    <location>
        <begin position="303"/>
        <end position="324"/>
    </location>
</feature>
<feature type="transmembrane region" description="Helical" evidence="8">
    <location>
        <begin position="175"/>
        <end position="194"/>
    </location>
</feature>
<protein>
    <submittedName>
        <fullName evidence="10">Sugar transporter</fullName>
    </submittedName>
</protein>
<reference evidence="10 11" key="1">
    <citation type="submission" date="2018-10" db="EMBL/GenBank/DDBJ databases">
        <title>Fifty Aureobasidium pullulans genomes reveal a recombining polyextremotolerant generalist.</title>
        <authorList>
            <person name="Gostincar C."/>
            <person name="Turk M."/>
            <person name="Zajc J."/>
            <person name="Gunde-Cimerman N."/>
        </authorList>
    </citation>
    <scope>NUCLEOTIDE SEQUENCE [LARGE SCALE GENOMIC DNA]</scope>
    <source>
        <strain evidence="10 11">EXF-4256</strain>
    </source>
</reference>
<dbReference type="PANTHER" id="PTHR23511">
    <property type="entry name" value="SYNAPTIC VESICLE GLYCOPROTEIN 2"/>
    <property type="match status" value="1"/>
</dbReference>
<feature type="transmembrane region" description="Helical" evidence="8">
    <location>
        <begin position="259"/>
        <end position="283"/>
    </location>
</feature>
<feature type="compositionally biased region" description="Basic and acidic residues" evidence="7">
    <location>
        <begin position="25"/>
        <end position="46"/>
    </location>
</feature>
<accession>A0AB38M955</accession>
<evidence type="ECO:0000313" key="11">
    <source>
        <dbReference type="Proteomes" id="UP000305064"/>
    </source>
</evidence>
<feature type="transmembrane region" description="Helical" evidence="8">
    <location>
        <begin position="412"/>
        <end position="431"/>
    </location>
</feature>
<keyword evidence="4 8" id="KW-0812">Transmembrane</keyword>